<dbReference type="RefSeq" id="WP_202857650.1">
    <property type="nucleotide sequence ID" value="NZ_JAEUGD010000058.1"/>
</dbReference>
<dbReference type="PANTHER" id="PTHR43179">
    <property type="entry name" value="RHAMNOSYLTRANSFERASE WBBL"/>
    <property type="match status" value="1"/>
</dbReference>
<accession>A0A937FZZ4</accession>
<sequence length="279" mass="32205">MVSIVIPVHNRKKFTRNCLLSLERQTVHEHNIIVVDDGSTDGTEEMLEQEFPEVTIIKGNGNLFWTAAVNLGIRHALDAGAEYVMTMNNDTIAAVDFMEKMLYWSAKEPYALLGALEIDFDTLKPYYGGEITHKIWNTSRYLLEELDEKDWKGLHEVSLFPGRGLLVPRAIFDVIGLFEEKKLPHYMADYDFTVMARRNSFKVYCNYDAHLFTYPEEGGDHKIRNKKSLKNYYNHLFTIKGGGNLRNFTIYTLRNSPAGLVPMHLLKGYIQRIFGYLIH</sequence>
<organism evidence="2 3">
    <name type="scientific">Fulvivirga marina</name>
    <dbReference type="NCBI Taxonomy" id="2494733"/>
    <lineage>
        <taxon>Bacteria</taxon>
        <taxon>Pseudomonadati</taxon>
        <taxon>Bacteroidota</taxon>
        <taxon>Cytophagia</taxon>
        <taxon>Cytophagales</taxon>
        <taxon>Fulvivirgaceae</taxon>
        <taxon>Fulvivirga</taxon>
    </lineage>
</organism>
<reference evidence="2" key="1">
    <citation type="submission" date="2021-01" db="EMBL/GenBank/DDBJ databases">
        <title>Fulvivirga kasyanovii gen. nov., sp nov., a novel member of the phylum Bacteroidetes isolated from seawater in a mussel farm.</title>
        <authorList>
            <person name="Zhao L.-H."/>
            <person name="Wang Z.-J."/>
        </authorList>
    </citation>
    <scope>NUCLEOTIDE SEQUENCE</scope>
    <source>
        <strain evidence="2">29W222</strain>
    </source>
</reference>
<feature type="domain" description="Glycosyltransferase 2-like" evidence="1">
    <location>
        <begin position="3"/>
        <end position="144"/>
    </location>
</feature>
<dbReference type="SUPFAM" id="SSF53448">
    <property type="entry name" value="Nucleotide-diphospho-sugar transferases"/>
    <property type="match status" value="1"/>
</dbReference>
<dbReference type="InterPro" id="IPR001173">
    <property type="entry name" value="Glyco_trans_2-like"/>
</dbReference>
<name>A0A937FZZ4_9BACT</name>
<keyword evidence="3" id="KW-1185">Reference proteome</keyword>
<dbReference type="Gene3D" id="3.90.550.10">
    <property type="entry name" value="Spore Coat Polysaccharide Biosynthesis Protein SpsA, Chain A"/>
    <property type="match status" value="1"/>
</dbReference>
<gene>
    <name evidence="2" type="ORF">JMN32_17495</name>
</gene>
<dbReference type="InterPro" id="IPR029044">
    <property type="entry name" value="Nucleotide-diphossugar_trans"/>
</dbReference>
<evidence type="ECO:0000259" key="1">
    <source>
        <dbReference type="Pfam" id="PF00535"/>
    </source>
</evidence>
<dbReference type="Pfam" id="PF00535">
    <property type="entry name" value="Glycos_transf_2"/>
    <property type="match status" value="1"/>
</dbReference>
<dbReference type="AlphaFoldDB" id="A0A937FZZ4"/>
<dbReference type="EMBL" id="JAEUGD010000058">
    <property type="protein sequence ID" value="MBL6448117.1"/>
    <property type="molecule type" value="Genomic_DNA"/>
</dbReference>
<evidence type="ECO:0000313" key="2">
    <source>
        <dbReference type="EMBL" id="MBL6448117.1"/>
    </source>
</evidence>
<protein>
    <submittedName>
        <fullName evidence="2">Glycosyltransferase family 2 protein</fullName>
    </submittedName>
</protein>
<dbReference type="Proteomes" id="UP000614216">
    <property type="component" value="Unassembled WGS sequence"/>
</dbReference>
<dbReference type="PANTHER" id="PTHR43179:SF7">
    <property type="entry name" value="RHAMNOSYLTRANSFERASE WBBL"/>
    <property type="match status" value="1"/>
</dbReference>
<comment type="caution">
    <text evidence="2">The sequence shown here is derived from an EMBL/GenBank/DDBJ whole genome shotgun (WGS) entry which is preliminary data.</text>
</comment>
<evidence type="ECO:0000313" key="3">
    <source>
        <dbReference type="Proteomes" id="UP000614216"/>
    </source>
</evidence>
<proteinExistence type="predicted"/>